<evidence type="ECO:0000313" key="1">
    <source>
        <dbReference type="EMBL" id="KOX67813.1"/>
    </source>
</evidence>
<dbReference type="EMBL" id="KQ435970">
    <property type="protein sequence ID" value="KOX67813.1"/>
    <property type="molecule type" value="Genomic_DNA"/>
</dbReference>
<protein>
    <submittedName>
        <fullName evidence="1">Uncharacterized protein</fullName>
    </submittedName>
</protein>
<dbReference type="AlphaFoldDB" id="A0A0M8ZQX3"/>
<dbReference type="Proteomes" id="UP000053105">
    <property type="component" value="Unassembled WGS sequence"/>
</dbReference>
<sequence length="144" mass="16882">MEFLAVYTICHVRKHQSSGNMCAIVRGLHLSRDANSKYTKLLSPQSRKKYGDFENSFGDNCICRLKWDTLYRYAVNFRDLEIRLRKLDDVASTVSTSIDLKVVEREKDRMKSFFNGEFPLDKASKEDRPRRYSYVSKLPRSTIL</sequence>
<accession>A0A0M8ZQX3</accession>
<reference evidence="1 2" key="1">
    <citation type="submission" date="2015-07" db="EMBL/GenBank/DDBJ databases">
        <title>The genome of Melipona quadrifasciata.</title>
        <authorList>
            <person name="Pan H."/>
            <person name="Kapheim K."/>
        </authorList>
    </citation>
    <scope>NUCLEOTIDE SEQUENCE [LARGE SCALE GENOMIC DNA]</scope>
    <source>
        <strain evidence="1">0111107301</strain>
        <tissue evidence="1">Whole body</tissue>
    </source>
</reference>
<organism evidence="1 2">
    <name type="scientific">Melipona quadrifasciata</name>
    <dbReference type="NCBI Taxonomy" id="166423"/>
    <lineage>
        <taxon>Eukaryota</taxon>
        <taxon>Metazoa</taxon>
        <taxon>Ecdysozoa</taxon>
        <taxon>Arthropoda</taxon>
        <taxon>Hexapoda</taxon>
        <taxon>Insecta</taxon>
        <taxon>Pterygota</taxon>
        <taxon>Neoptera</taxon>
        <taxon>Endopterygota</taxon>
        <taxon>Hymenoptera</taxon>
        <taxon>Apocrita</taxon>
        <taxon>Aculeata</taxon>
        <taxon>Apoidea</taxon>
        <taxon>Anthophila</taxon>
        <taxon>Apidae</taxon>
        <taxon>Melipona</taxon>
    </lineage>
</organism>
<keyword evidence="2" id="KW-1185">Reference proteome</keyword>
<name>A0A0M8ZQX3_9HYME</name>
<evidence type="ECO:0000313" key="2">
    <source>
        <dbReference type="Proteomes" id="UP000053105"/>
    </source>
</evidence>
<gene>
    <name evidence="1" type="ORF">WN51_07666</name>
</gene>
<proteinExistence type="predicted"/>